<evidence type="ECO:0000256" key="1">
    <source>
        <dbReference type="SAM" id="Phobius"/>
    </source>
</evidence>
<evidence type="ECO:0000313" key="3">
    <source>
        <dbReference type="Proteomes" id="UP000198979"/>
    </source>
</evidence>
<keyword evidence="1" id="KW-0472">Membrane</keyword>
<organism evidence="2 3">
    <name type="scientific">Anoxybacillus pushchinoensis</name>
    <dbReference type="NCBI Taxonomy" id="150248"/>
    <lineage>
        <taxon>Bacteria</taxon>
        <taxon>Bacillati</taxon>
        <taxon>Bacillota</taxon>
        <taxon>Bacilli</taxon>
        <taxon>Bacillales</taxon>
        <taxon>Anoxybacillaceae</taxon>
        <taxon>Anoxybacillus</taxon>
    </lineage>
</organism>
<keyword evidence="1" id="KW-1133">Transmembrane helix</keyword>
<proteinExistence type="predicted"/>
<dbReference type="OrthoDB" id="2697449at2"/>
<dbReference type="Proteomes" id="UP000198979">
    <property type="component" value="Unassembled WGS sequence"/>
</dbReference>
<sequence>MKKFLIGVLLSFVMFALSFSLFSGFSFFIAIFPIAVLAVPFICAVTEALIFFIDEKWGFKWDGAVVLGIATITTLPFYPSCVLVASIYIGALGYYVGRRIM</sequence>
<evidence type="ECO:0000313" key="2">
    <source>
        <dbReference type="EMBL" id="SFA49499.1"/>
    </source>
</evidence>
<keyword evidence="1" id="KW-0812">Transmembrane</keyword>
<protein>
    <submittedName>
        <fullName evidence="2">Uncharacterized protein</fullName>
    </submittedName>
</protein>
<reference evidence="3" key="1">
    <citation type="submission" date="2016-10" db="EMBL/GenBank/DDBJ databases">
        <authorList>
            <person name="Varghese N."/>
            <person name="Submissions S."/>
        </authorList>
    </citation>
    <scope>NUCLEOTIDE SEQUENCE [LARGE SCALE GENOMIC DNA]</scope>
    <source>
        <strain evidence="3">K1</strain>
    </source>
</reference>
<dbReference type="AlphaFoldDB" id="A0A1I0TCN6"/>
<keyword evidence="3" id="KW-1185">Reference proteome</keyword>
<dbReference type="EMBL" id="FOJQ01000021">
    <property type="protein sequence ID" value="SFA49499.1"/>
    <property type="molecule type" value="Genomic_DNA"/>
</dbReference>
<dbReference type="RefSeq" id="WP_091702601.1">
    <property type="nucleotide sequence ID" value="NZ_FOJQ01000021.1"/>
</dbReference>
<gene>
    <name evidence="2" type="ORF">SAMN05216169_102115</name>
</gene>
<accession>A0A1I0TCN6</accession>
<name>A0A1I0TCN6_9BACL</name>
<feature type="transmembrane region" description="Helical" evidence="1">
    <location>
        <begin position="30"/>
        <end position="53"/>
    </location>
</feature>
<feature type="transmembrane region" description="Helical" evidence="1">
    <location>
        <begin position="65"/>
        <end position="96"/>
    </location>
</feature>